<dbReference type="Gene3D" id="1.10.10.10">
    <property type="entry name" value="Winged helix-like DNA-binding domain superfamily/Winged helix DNA-binding domain"/>
    <property type="match status" value="1"/>
</dbReference>
<dbReference type="InterPro" id="IPR036388">
    <property type="entry name" value="WH-like_DNA-bd_sf"/>
</dbReference>
<dbReference type="PANTHER" id="PTHR23131:SF4">
    <property type="entry name" value="METALLO-BETA-LACTAMASE SUPERFAMILY POTEIN"/>
    <property type="match status" value="1"/>
</dbReference>
<accession>A0A1H8TRC7</accession>
<organism evidence="2 3">
    <name type="scientific">Denitrobacterium detoxificans</name>
    <dbReference type="NCBI Taxonomy" id="79604"/>
    <lineage>
        <taxon>Bacteria</taxon>
        <taxon>Bacillati</taxon>
        <taxon>Actinomycetota</taxon>
        <taxon>Coriobacteriia</taxon>
        <taxon>Eggerthellales</taxon>
        <taxon>Eggerthellaceae</taxon>
        <taxon>Denitrobacterium</taxon>
    </lineage>
</organism>
<keyword evidence="3" id="KW-1185">Reference proteome</keyword>
<evidence type="ECO:0000313" key="3">
    <source>
        <dbReference type="Proteomes" id="UP000182975"/>
    </source>
</evidence>
<proteinExistence type="predicted"/>
<dbReference type="SMART" id="SM00849">
    <property type="entry name" value="Lactamase_B"/>
    <property type="match status" value="1"/>
</dbReference>
<evidence type="ECO:0000259" key="1">
    <source>
        <dbReference type="SMART" id="SM00849"/>
    </source>
</evidence>
<protein>
    <submittedName>
        <fullName evidence="2">Glyoxylase, beta-lactamase superfamily II</fullName>
    </submittedName>
</protein>
<dbReference type="EMBL" id="FOEC01000012">
    <property type="protein sequence ID" value="SEO93580.1"/>
    <property type="molecule type" value="Genomic_DNA"/>
</dbReference>
<dbReference type="STRING" id="79604.AAY81_03720"/>
<dbReference type="InterPro" id="IPR050662">
    <property type="entry name" value="Sec-metab_biosynth-thioest"/>
</dbReference>
<dbReference type="Pfam" id="PF00753">
    <property type="entry name" value="Lactamase_B"/>
    <property type="match status" value="1"/>
</dbReference>
<reference evidence="3" key="1">
    <citation type="submission" date="2016-10" db="EMBL/GenBank/DDBJ databases">
        <authorList>
            <person name="Varghese N."/>
        </authorList>
    </citation>
    <scope>NUCLEOTIDE SEQUENCE [LARGE SCALE GENOMIC DNA]</scope>
    <source>
        <strain evidence="3">DSM 21843</strain>
    </source>
</reference>
<dbReference type="RefSeq" id="WP_169815789.1">
    <property type="nucleotide sequence ID" value="NZ_CP011402.1"/>
</dbReference>
<dbReference type="SUPFAM" id="SSF56281">
    <property type="entry name" value="Metallo-hydrolase/oxidoreductase"/>
    <property type="match status" value="1"/>
</dbReference>
<dbReference type="Proteomes" id="UP000182975">
    <property type="component" value="Unassembled WGS sequence"/>
</dbReference>
<name>A0A1H8TRC7_9ACTN</name>
<feature type="domain" description="Metallo-beta-lactamase" evidence="1">
    <location>
        <begin position="27"/>
        <end position="241"/>
    </location>
</feature>
<dbReference type="PANTHER" id="PTHR23131">
    <property type="entry name" value="ENDORIBONUCLEASE LACTB2"/>
    <property type="match status" value="1"/>
</dbReference>
<dbReference type="AlphaFoldDB" id="A0A1H8TRC7"/>
<sequence>MNPQPIEEIRPRIWRVQVPLPDNPLRFLNSYFILGDDKTTIVDVGFDNQECSDTLDAALAYFGRSWDTVEVILTHSHPDHTGCLDRLWTPGMTIHANMHSFQEVSDNLAMEAEIIEPVLEHIVGEKVGLAGGSGGRDGSRTVLTSELLPLKKRPNFHFLDDGDEFEAAGYTFRVVATPGHDNWHICLYEPTARLLIAGDTVLERITPTVSTWLTSRDNLGDFLSSLHKLGNLDIDLALAGHGEPFEQVHERLAFLLNHHAQRLEEIDGLVAEGYSTLADIARNCAWKHANWDAWSLQQKYFSLGETLAHLVHLMQNEHVACTICGNDMRFTSMAHS</sequence>
<evidence type="ECO:0000313" key="2">
    <source>
        <dbReference type="EMBL" id="SEO93580.1"/>
    </source>
</evidence>
<dbReference type="Gene3D" id="3.60.15.10">
    <property type="entry name" value="Ribonuclease Z/Hydroxyacylglutathione hydrolase-like"/>
    <property type="match status" value="1"/>
</dbReference>
<dbReference type="InterPro" id="IPR036866">
    <property type="entry name" value="RibonucZ/Hydroxyglut_hydro"/>
</dbReference>
<dbReference type="InterPro" id="IPR001279">
    <property type="entry name" value="Metallo-B-lactamas"/>
</dbReference>
<gene>
    <name evidence="2" type="ORF">SAMN02910314_01670</name>
</gene>